<comment type="similarity">
    <text evidence="2">Belongs to the mitochondrion-specific ribosomal protein mL40 family.</text>
</comment>
<evidence type="ECO:0000256" key="8">
    <source>
        <dbReference type="SAM" id="Coils"/>
    </source>
</evidence>
<evidence type="ECO:0000256" key="6">
    <source>
        <dbReference type="ARBA" id="ARBA00023274"/>
    </source>
</evidence>
<evidence type="ECO:0000256" key="2">
    <source>
        <dbReference type="ARBA" id="ARBA00009360"/>
    </source>
</evidence>
<reference evidence="9 10" key="1">
    <citation type="submission" date="2023-09" db="EMBL/GenBank/DDBJ databases">
        <title>Nesidiocoris tenuis whole genome shotgun sequence.</title>
        <authorList>
            <person name="Shibata T."/>
            <person name="Shimoda M."/>
            <person name="Kobayashi T."/>
            <person name="Uehara T."/>
        </authorList>
    </citation>
    <scope>NUCLEOTIDE SEQUENCE [LARGE SCALE GENOMIC DNA]</scope>
    <source>
        <strain evidence="9 10">Japan</strain>
    </source>
</reference>
<gene>
    <name evidence="9" type="ORF">NTJ_15446</name>
</gene>
<dbReference type="Pfam" id="PF09812">
    <property type="entry name" value="MRP-L28"/>
    <property type="match status" value="1"/>
</dbReference>
<evidence type="ECO:0000256" key="5">
    <source>
        <dbReference type="ARBA" id="ARBA00023128"/>
    </source>
</evidence>
<evidence type="ECO:0000313" key="9">
    <source>
        <dbReference type="EMBL" id="BET02628.1"/>
    </source>
</evidence>
<feature type="coiled-coil region" evidence="8">
    <location>
        <begin position="57"/>
        <end position="84"/>
    </location>
</feature>
<dbReference type="PANTHER" id="PTHR13359:SF2">
    <property type="entry name" value="LARGE RIBOSOMAL SUBUNIT PROTEIN ML40"/>
    <property type="match status" value="1"/>
</dbReference>
<evidence type="ECO:0000256" key="3">
    <source>
        <dbReference type="ARBA" id="ARBA00022946"/>
    </source>
</evidence>
<keyword evidence="8" id="KW-0175">Coiled coil</keyword>
<evidence type="ECO:0000256" key="7">
    <source>
        <dbReference type="ARBA" id="ARBA00035192"/>
    </source>
</evidence>
<dbReference type="InterPro" id="IPR019192">
    <property type="entry name" value="Ribosomal_mL40"/>
</dbReference>
<sequence length="217" mass="25011">MLASSFCNMQKLLCRSFDRLHVARGISTFEPLRFQMTVPLCAEPLKKKKRLDPAILKAREERKKKRLEKQIRRMEKNAKQLKPVEECEVPLEIVNNRAERARPRVKLSNDEMNAQVDLIKAWSKYRHKQSFRDLQMIDRIIGSQDWALDQLKAESPELYAAAILPDEGLLPFKCAGPTETPPIVGYDSPDGDFFDTSKKWDVAPSDLMVASRKGKRK</sequence>
<accession>A0ABN7BE23</accession>
<keyword evidence="3" id="KW-0809">Transit peptide</keyword>
<keyword evidence="5" id="KW-0496">Mitochondrion</keyword>
<dbReference type="Proteomes" id="UP001307889">
    <property type="component" value="Chromosome 14"/>
</dbReference>
<evidence type="ECO:0000256" key="1">
    <source>
        <dbReference type="ARBA" id="ARBA00004173"/>
    </source>
</evidence>
<dbReference type="InterPro" id="IPR039145">
    <property type="entry name" value="Ribosomal_mL40_metazoa/plant"/>
</dbReference>
<keyword evidence="6" id="KW-0687">Ribonucleoprotein</keyword>
<evidence type="ECO:0000313" key="10">
    <source>
        <dbReference type="Proteomes" id="UP001307889"/>
    </source>
</evidence>
<dbReference type="Gene3D" id="6.10.250.3440">
    <property type="match status" value="1"/>
</dbReference>
<evidence type="ECO:0000256" key="4">
    <source>
        <dbReference type="ARBA" id="ARBA00022980"/>
    </source>
</evidence>
<keyword evidence="10" id="KW-1185">Reference proteome</keyword>
<keyword evidence="4 9" id="KW-0689">Ribosomal protein</keyword>
<proteinExistence type="inferred from homology"/>
<protein>
    <recommendedName>
        <fullName evidence="7">Large ribosomal subunit protein mL40</fullName>
    </recommendedName>
</protein>
<dbReference type="PANTHER" id="PTHR13359">
    <property type="entry name" value="39S RIBOSOMAL PROTEIN L40, MITOCHONDRIAL"/>
    <property type="match status" value="1"/>
</dbReference>
<name>A0ABN7BE23_9HEMI</name>
<dbReference type="GO" id="GO:0005840">
    <property type="term" value="C:ribosome"/>
    <property type="evidence" value="ECO:0007669"/>
    <property type="project" value="UniProtKB-KW"/>
</dbReference>
<dbReference type="EMBL" id="AP028922">
    <property type="protein sequence ID" value="BET02628.1"/>
    <property type="molecule type" value="Genomic_DNA"/>
</dbReference>
<comment type="subcellular location">
    <subcellularLocation>
        <location evidence="1">Mitochondrion</location>
    </subcellularLocation>
</comment>
<organism evidence="9 10">
    <name type="scientific">Nesidiocoris tenuis</name>
    <dbReference type="NCBI Taxonomy" id="355587"/>
    <lineage>
        <taxon>Eukaryota</taxon>
        <taxon>Metazoa</taxon>
        <taxon>Ecdysozoa</taxon>
        <taxon>Arthropoda</taxon>
        <taxon>Hexapoda</taxon>
        <taxon>Insecta</taxon>
        <taxon>Pterygota</taxon>
        <taxon>Neoptera</taxon>
        <taxon>Paraneoptera</taxon>
        <taxon>Hemiptera</taxon>
        <taxon>Heteroptera</taxon>
        <taxon>Panheteroptera</taxon>
        <taxon>Cimicomorpha</taxon>
        <taxon>Miridae</taxon>
        <taxon>Dicyphina</taxon>
        <taxon>Nesidiocoris</taxon>
    </lineage>
</organism>